<dbReference type="PANTHER" id="PTHR11786:SF0">
    <property type="entry name" value="ARYLAMINE N-ACETYLTRANSFERASE 4-RELATED"/>
    <property type="match status" value="1"/>
</dbReference>
<dbReference type="STRING" id="568860.SAMN05421811_103349"/>
<comment type="similarity">
    <text evidence="1">Belongs to the arylamine N-acetyltransferase family.</text>
</comment>
<dbReference type="PANTHER" id="PTHR11786">
    <property type="entry name" value="N-HYDROXYARYLAMINE O-ACETYLTRANSFERASE"/>
    <property type="match status" value="1"/>
</dbReference>
<dbReference type="RefSeq" id="WP_091079686.1">
    <property type="nucleotide sequence ID" value="NZ_FOHX01000003.1"/>
</dbReference>
<keyword evidence="2" id="KW-0808">Transferase</keyword>
<dbReference type="EMBL" id="FOHX01000003">
    <property type="protein sequence ID" value="SET53696.1"/>
    <property type="molecule type" value="Genomic_DNA"/>
</dbReference>
<sequence>MTIAAYLGRIGLPHLLGAPATADNLRVLHAAHVEKVAYEALEIWLDRPTSVDPAESAARILRGRGGYCFHLNGAFHALLTGLGYDVTRHVGGVQSRGDEPNVGANHLVLTARGLPSPENPGGEWLVDVGLGDALHEPLPLVAGAYRQGPFTYGLRPSEVAPGGWRLEHDPSGSFLGMDFGPEAAEMSAFDKQHHHLTTSPESGFVRVCSVARRDGSGVDQLRGLTLSRIGASRAGSSRTGAGADELTLDTARDYFAALADVFCLPLDDVGQEEKDRLWRRLHSAHESWLAGRAT</sequence>
<reference evidence="2 3" key="1">
    <citation type="submission" date="2016-10" db="EMBL/GenBank/DDBJ databases">
        <authorList>
            <person name="de Groot N.N."/>
        </authorList>
    </citation>
    <scope>NUCLEOTIDE SEQUENCE [LARGE SCALE GENOMIC DNA]</scope>
    <source>
        <strain evidence="2 3">CGMCC 4.5598</strain>
    </source>
</reference>
<dbReference type="GO" id="GO:0016407">
    <property type="term" value="F:acetyltransferase activity"/>
    <property type="evidence" value="ECO:0007669"/>
    <property type="project" value="InterPro"/>
</dbReference>
<proteinExistence type="inferred from homology"/>
<name>A0A1I0F6F3_9ACTN</name>
<dbReference type="OrthoDB" id="7181050at2"/>
<keyword evidence="3" id="KW-1185">Reference proteome</keyword>
<dbReference type="Gene3D" id="3.30.2140.10">
    <property type="entry name" value="Arylamine N-acetyltransferase"/>
    <property type="match status" value="1"/>
</dbReference>
<gene>
    <name evidence="2" type="ORF">SAMN05421811_103349</name>
</gene>
<dbReference type="Proteomes" id="UP000199361">
    <property type="component" value="Unassembled WGS sequence"/>
</dbReference>
<evidence type="ECO:0000313" key="2">
    <source>
        <dbReference type="EMBL" id="SET53696.1"/>
    </source>
</evidence>
<accession>A0A1I0F6F3</accession>
<dbReference type="AlphaFoldDB" id="A0A1I0F6F3"/>
<evidence type="ECO:0000256" key="1">
    <source>
        <dbReference type="ARBA" id="ARBA00006547"/>
    </source>
</evidence>
<dbReference type="Pfam" id="PF00797">
    <property type="entry name" value="Acetyltransf_2"/>
    <property type="match status" value="1"/>
</dbReference>
<dbReference type="Gene3D" id="2.40.128.150">
    <property type="entry name" value="Cysteine proteinases"/>
    <property type="match status" value="1"/>
</dbReference>
<dbReference type="InterPro" id="IPR001447">
    <property type="entry name" value="Arylamine_N-AcTrfase"/>
</dbReference>
<organism evidence="2 3">
    <name type="scientific">Nonomuraea wenchangensis</name>
    <dbReference type="NCBI Taxonomy" id="568860"/>
    <lineage>
        <taxon>Bacteria</taxon>
        <taxon>Bacillati</taxon>
        <taxon>Actinomycetota</taxon>
        <taxon>Actinomycetes</taxon>
        <taxon>Streptosporangiales</taxon>
        <taxon>Streptosporangiaceae</taxon>
        <taxon>Nonomuraea</taxon>
    </lineage>
</organism>
<evidence type="ECO:0000313" key="3">
    <source>
        <dbReference type="Proteomes" id="UP000199361"/>
    </source>
</evidence>
<dbReference type="InterPro" id="IPR038765">
    <property type="entry name" value="Papain-like_cys_pep_sf"/>
</dbReference>
<protein>
    <submittedName>
        <fullName evidence="2">Arylamine N-acetyltransferase</fullName>
    </submittedName>
</protein>
<dbReference type="SUPFAM" id="SSF54001">
    <property type="entry name" value="Cysteine proteinases"/>
    <property type="match status" value="1"/>
</dbReference>